<evidence type="ECO:0000313" key="3">
    <source>
        <dbReference type="Proteomes" id="UP000053232"/>
    </source>
</evidence>
<feature type="compositionally biased region" description="Basic residues" evidence="1">
    <location>
        <begin position="82"/>
        <end position="98"/>
    </location>
</feature>
<organism evidence="2 3">
    <name type="scientific">Oxytricha trifallax</name>
    <dbReference type="NCBI Taxonomy" id="1172189"/>
    <lineage>
        <taxon>Eukaryota</taxon>
        <taxon>Sar</taxon>
        <taxon>Alveolata</taxon>
        <taxon>Ciliophora</taxon>
        <taxon>Intramacronucleata</taxon>
        <taxon>Spirotrichea</taxon>
        <taxon>Stichotrichia</taxon>
        <taxon>Sporadotrichida</taxon>
        <taxon>Oxytrichidae</taxon>
        <taxon>Oxytrichinae</taxon>
        <taxon>Oxytricha</taxon>
    </lineage>
</organism>
<feature type="region of interest" description="Disordered" evidence="1">
    <location>
        <begin position="21"/>
        <end position="109"/>
    </location>
</feature>
<feature type="compositionally biased region" description="Polar residues" evidence="1">
    <location>
        <begin position="21"/>
        <end position="45"/>
    </location>
</feature>
<dbReference type="AlphaFoldDB" id="A0A073HZS8"/>
<evidence type="ECO:0000313" key="2">
    <source>
        <dbReference type="EMBL" id="KEJ82765.1"/>
    </source>
</evidence>
<name>A0A073HZS8_9SPIT</name>
<proteinExistence type="predicted"/>
<comment type="caution">
    <text evidence="2">The sequence shown here is derived from an EMBL/GenBank/DDBJ whole genome shotgun (WGS) entry which is preliminary data.</text>
</comment>
<dbReference type="EMBL" id="ARYC01004717">
    <property type="protein sequence ID" value="KEJ82765.1"/>
    <property type="molecule type" value="Genomic_DNA"/>
</dbReference>
<reference evidence="3" key="1">
    <citation type="journal article" date="2014" name="Cell">
        <title>The Architecture of a Scrambled Genome Reveals Massive Levels of Genomic Rearrangement during Development.</title>
        <authorList>
            <person name="Chen X."/>
            <person name="Bracht J.R."/>
            <person name="Goldman A.D."/>
            <person name="Dolzhenko E."/>
            <person name="Clay D.M."/>
            <person name="Swart E.C."/>
            <person name="Perlman D.H."/>
            <person name="Doak T.G."/>
            <person name="Stuart A."/>
            <person name="Amemiya C.T."/>
            <person name="Sebra R.P."/>
            <person name="Landweber L.F."/>
        </authorList>
    </citation>
    <scope>NUCLEOTIDE SEQUENCE [LARGE SCALE GENOMIC DNA]</scope>
    <source>
        <strain evidence="3">JRB310</strain>
    </source>
</reference>
<accession>A0A073HZS8</accession>
<sequence length="624" mass="71986">MNMMPGQAAMSQNYWPGSINQKSQLQLHSNQSYAYTQSVQNPENQKSQKFDKNSVPQVIDLSDDEGASNHKTQKQMSTQQNIKKKLKSKIKSKGKKLKPKTDDSEFDQLSEGGVNLDEISEITNYEFNQRFLPNIAQNQHNQSQRTIKYETNIKAQQPSTNQLKNELQLPQMEKLNINAFQPVSADEQQKMQQQTQLLIQMTSKVLNLSNNLMDSSEKIMKSLKVLSDQAKSTASKLSGKLQASLDLQEKRKNEPFNLQNSFDMYNIQELNKSSMTVLEQICTSLAQQQSQIDNLTVAQALKINVDRNVMLNMESTQKTKISKAYQQELYQINANMILLKDQNNKTDLYELDQQDLTPKLSHSFEDCVNFAFKFQNLILTNLGVFNTQHFQKVQDFADQDSFAGAISLDKTHILVSLNHGGFFYIMTFDGVRFKCPEKKKRMSQTEHIYFNKFKHNPYLNEPSNVFYCMAGQQALIRVEMPIQKPLEYKRKNIACKRKGLLDYDFADEHSIIILTTEELILIDINNKLMHLYEKRGFKQRVLFSIPKFDINLMPVVIGQSNYNCLEVYDITGAGYKSNQMMLPEMEIIGQFRTYNKNDDTIKVLANDHSKQRPKLVILNIKITN</sequence>
<gene>
    <name evidence="2" type="ORF">OXYTRIMIC_550</name>
</gene>
<keyword evidence="3" id="KW-1185">Reference proteome</keyword>
<evidence type="ECO:0000256" key="1">
    <source>
        <dbReference type="SAM" id="MobiDB-lite"/>
    </source>
</evidence>
<protein>
    <submittedName>
        <fullName evidence="2">Uncharacterized protein</fullName>
    </submittedName>
</protein>
<dbReference type="Proteomes" id="UP000053232">
    <property type="component" value="Unassembled WGS sequence"/>
</dbReference>